<dbReference type="Pfam" id="PF00085">
    <property type="entry name" value="Thioredoxin"/>
    <property type="match status" value="1"/>
</dbReference>
<proteinExistence type="inferred from homology"/>
<gene>
    <name evidence="2" type="primary">LOC101868977</name>
</gene>
<accession>A0A8V5FWU1</accession>
<dbReference type="Proteomes" id="UP000694405">
    <property type="component" value="Chromosome 1"/>
</dbReference>
<reference evidence="2" key="2">
    <citation type="submission" date="2025-08" db="UniProtKB">
        <authorList>
            <consortium name="Ensembl"/>
        </authorList>
    </citation>
    <scope>IDENTIFICATION</scope>
</reference>
<dbReference type="Gene3D" id="3.30.70.141">
    <property type="entry name" value="Nucleoside diphosphate kinase-like domain"/>
    <property type="match status" value="2"/>
</dbReference>
<dbReference type="InterPro" id="IPR051766">
    <property type="entry name" value="TXND_domain-containing"/>
</dbReference>
<dbReference type="InterPro" id="IPR017937">
    <property type="entry name" value="Thioredoxin_CS"/>
</dbReference>
<evidence type="ECO:0000313" key="2">
    <source>
        <dbReference type="Ensembl" id="ENSMUNP00000019187.2"/>
    </source>
</evidence>
<sequence length="433" mass="48895">MAVKKKEIHCFVIPNYSISVIDVYQAWCGPCKAVLNLFRKLKTEFSEDDILNFAVAEADNIEALQPLRNKCEPVFLFCVNGKIISIVKGVNAPLLTKKIRELVLEERAIASGEKEGEETVETGALLNVCDMEDSIENASRQLAFFFPNFDTHKTGERMEKTLALIRPSLLKERRGKKSVLQRIKDDGFKIAMQKEITLTEEQIREFYKEHVDQDYFPVLLEQMTSGPTLILALTRENAVARWRDLLGPKTVEQAMKENPNSLRARYAVSNVPIGQLHGSSTPDDAQKELEFFFPQEHTLALIKPAAAAKHKDDILQKVKDAGFTISKIKEESLTREMASQFYKDHKGKPFFEDLLSCMTEGPSVIMVLTKENAVEEWRHLMGPVDPKVAKETSPESIRAHFAQDILSNAVHGSSTKEHAQESIECVFGELDLD</sequence>
<accession>A0A8C6NFD4</accession>
<dbReference type="InterPro" id="IPR013766">
    <property type="entry name" value="Thioredoxin_domain"/>
</dbReference>
<dbReference type="InterPro" id="IPR034907">
    <property type="entry name" value="NDK-like_dom"/>
</dbReference>
<dbReference type="CDD" id="cd04416">
    <property type="entry name" value="NDPk_TX"/>
    <property type="match status" value="2"/>
</dbReference>
<dbReference type="PROSITE" id="PS51374">
    <property type="entry name" value="NDPK_LIKE"/>
    <property type="match status" value="2"/>
</dbReference>
<dbReference type="Ensembl" id="ENSMUNT00000022011.2">
    <property type="protein sequence ID" value="ENSMUNP00000019187.2"/>
    <property type="gene ID" value="ENSMUNG00000014660.2"/>
</dbReference>
<dbReference type="Gene3D" id="3.40.30.10">
    <property type="entry name" value="Glutaredoxin"/>
    <property type="match status" value="1"/>
</dbReference>
<comment type="caution">
    <text evidence="1">Lacks conserved residue(s) required for the propagation of feature annotation.</text>
</comment>
<dbReference type="SUPFAM" id="SSF52833">
    <property type="entry name" value="Thioredoxin-like"/>
    <property type="match status" value="1"/>
</dbReference>
<keyword evidence="3" id="KW-1185">Reference proteome</keyword>
<reference evidence="2" key="3">
    <citation type="submission" date="2025-09" db="UniProtKB">
        <authorList>
            <consortium name="Ensembl"/>
        </authorList>
    </citation>
    <scope>IDENTIFICATION</scope>
</reference>
<reference evidence="2" key="1">
    <citation type="submission" date="2020-03" db="EMBL/GenBank/DDBJ databases">
        <title>Melopsittacus undulatus (budgerigar) genome, bMelUnd1, maternal haplotype with Z.</title>
        <authorList>
            <person name="Gedman G."/>
            <person name="Mountcastle J."/>
            <person name="Haase B."/>
            <person name="Formenti G."/>
            <person name="Wright T."/>
            <person name="Apodaca J."/>
            <person name="Pelan S."/>
            <person name="Chow W."/>
            <person name="Rhie A."/>
            <person name="Howe K."/>
            <person name="Fedrigo O."/>
            <person name="Jarvis E.D."/>
        </authorList>
    </citation>
    <scope>NUCLEOTIDE SEQUENCE [LARGE SCALE GENOMIC DNA]</scope>
</reference>
<organism evidence="2 3">
    <name type="scientific">Melopsittacus undulatus</name>
    <name type="common">Budgerigar</name>
    <name type="synonym">Psittacus undulatus</name>
    <dbReference type="NCBI Taxonomy" id="13146"/>
    <lineage>
        <taxon>Eukaryota</taxon>
        <taxon>Metazoa</taxon>
        <taxon>Chordata</taxon>
        <taxon>Craniata</taxon>
        <taxon>Vertebrata</taxon>
        <taxon>Euteleostomi</taxon>
        <taxon>Archelosauria</taxon>
        <taxon>Archosauria</taxon>
        <taxon>Dinosauria</taxon>
        <taxon>Saurischia</taxon>
        <taxon>Theropoda</taxon>
        <taxon>Coelurosauria</taxon>
        <taxon>Aves</taxon>
        <taxon>Neognathae</taxon>
        <taxon>Neoaves</taxon>
        <taxon>Telluraves</taxon>
        <taxon>Australaves</taxon>
        <taxon>Psittaciformes</taxon>
        <taxon>Psittaculidae</taxon>
        <taxon>Melopsittacus</taxon>
    </lineage>
</organism>
<dbReference type="SMART" id="SM00562">
    <property type="entry name" value="NDK"/>
    <property type="match status" value="2"/>
</dbReference>
<dbReference type="AlphaFoldDB" id="A0A8C6NFD4"/>
<protein>
    <submittedName>
        <fullName evidence="2">Uncharacterized protein</fullName>
    </submittedName>
</protein>
<comment type="similarity">
    <text evidence="1">Belongs to the NDK family.</text>
</comment>
<evidence type="ECO:0000256" key="1">
    <source>
        <dbReference type="PROSITE-ProRule" id="PRU00706"/>
    </source>
</evidence>
<dbReference type="SUPFAM" id="SSF54919">
    <property type="entry name" value="Nucleoside diphosphate kinase, NDK"/>
    <property type="match status" value="2"/>
</dbReference>
<dbReference type="PROSITE" id="PS00194">
    <property type="entry name" value="THIOREDOXIN_1"/>
    <property type="match status" value="1"/>
</dbReference>
<dbReference type="PANTHER" id="PTHR46135">
    <property type="entry name" value="NME/NM23 FAMILY MEMBER 8"/>
    <property type="match status" value="1"/>
</dbReference>
<evidence type="ECO:0000313" key="3">
    <source>
        <dbReference type="Proteomes" id="UP000694405"/>
    </source>
</evidence>
<dbReference type="InterPro" id="IPR036850">
    <property type="entry name" value="NDK-like_dom_sf"/>
</dbReference>
<name>A0A8C6NFD4_MELUD</name>
<dbReference type="PANTHER" id="PTHR46135:SF3">
    <property type="entry name" value="NME_NM23 FAMILY MEMBER 8"/>
    <property type="match status" value="1"/>
</dbReference>
<dbReference type="InterPro" id="IPR036249">
    <property type="entry name" value="Thioredoxin-like_sf"/>
</dbReference>
<dbReference type="Pfam" id="PF00334">
    <property type="entry name" value="NDK"/>
    <property type="match status" value="1"/>
</dbReference>